<comment type="subcellular location">
    <subcellularLocation>
        <location evidence="1">Membrane</location>
        <topology evidence="1">Multi-pass membrane protein</topology>
    </subcellularLocation>
</comment>
<dbReference type="GO" id="GO:0038023">
    <property type="term" value="F:signaling receptor activity"/>
    <property type="evidence" value="ECO:0007669"/>
    <property type="project" value="TreeGrafter"/>
</dbReference>
<protein>
    <submittedName>
        <fullName evidence="7">Hemolysin-III related-domain-containing protein</fullName>
    </submittedName>
</protein>
<evidence type="ECO:0000256" key="4">
    <source>
        <dbReference type="ARBA" id="ARBA00023136"/>
    </source>
</evidence>
<feature type="transmembrane region" description="Helical" evidence="6">
    <location>
        <begin position="321"/>
        <end position="341"/>
    </location>
</feature>
<feature type="binding site" evidence="5">
    <location>
        <position position="273"/>
    </location>
    <ligand>
        <name>Zn(2+)</name>
        <dbReference type="ChEBI" id="CHEBI:29105"/>
    </ligand>
</feature>
<evidence type="ECO:0000313" key="7">
    <source>
        <dbReference type="EMBL" id="ORZ16517.1"/>
    </source>
</evidence>
<dbReference type="STRING" id="90262.A0A1X2IHF4"/>
<feature type="transmembrane region" description="Helical" evidence="6">
    <location>
        <begin position="220"/>
        <end position="240"/>
    </location>
</feature>
<proteinExistence type="predicted"/>
<gene>
    <name evidence="7" type="ORF">BCR42DRAFT_415223</name>
</gene>
<evidence type="ECO:0000256" key="6">
    <source>
        <dbReference type="SAM" id="Phobius"/>
    </source>
</evidence>
<feature type="transmembrane region" description="Helical" evidence="6">
    <location>
        <begin position="252"/>
        <end position="275"/>
    </location>
</feature>
<dbReference type="OrthoDB" id="5585746at2759"/>
<dbReference type="PANTHER" id="PTHR20855">
    <property type="entry name" value="ADIPOR/PROGESTIN RECEPTOR-RELATED"/>
    <property type="match status" value="1"/>
</dbReference>
<keyword evidence="5" id="KW-0479">Metal-binding</keyword>
<feature type="binding site" evidence="5">
    <location>
        <position position="422"/>
    </location>
    <ligand>
        <name>Zn(2+)</name>
        <dbReference type="ChEBI" id="CHEBI:29105"/>
    </ligand>
</feature>
<evidence type="ECO:0000256" key="1">
    <source>
        <dbReference type="ARBA" id="ARBA00004141"/>
    </source>
</evidence>
<keyword evidence="8" id="KW-1185">Reference proteome</keyword>
<dbReference type="Pfam" id="PF03006">
    <property type="entry name" value="HlyIII"/>
    <property type="match status" value="1"/>
</dbReference>
<dbReference type="GO" id="GO:0046872">
    <property type="term" value="F:metal ion binding"/>
    <property type="evidence" value="ECO:0007669"/>
    <property type="project" value="UniProtKB-KW"/>
</dbReference>
<evidence type="ECO:0000313" key="8">
    <source>
        <dbReference type="Proteomes" id="UP000193560"/>
    </source>
</evidence>
<dbReference type="GO" id="GO:0016020">
    <property type="term" value="C:membrane"/>
    <property type="evidence" value="ECO:0007669"/>
    <property type="project" value="UniProtKB-SubCell"/>
</dbReference>
<feature type="transmembrane region" description="Helical" evidence="6">
    <location>
        <begin position="378"/>
        <end position="399"/>
    </location>
</feature>
<feature type="transmembrane region" description="Helical" evidence="6">
    <location>
        <begin position="353"/>
        <end position="372"/>
    </location>
</feature>
<name>A0A1X2IHF4_9FUNG</name>
<keyword evidence="5" id="KW-0862">Zinc</keyword>
<feature type="transmembrane region" description="Helical" evidence="6">
    <location>
        <begin position="287"/>
        <end position="309"/>
    </location>
</feature>
<evidence type="ECO:0000256" key="5">
    <source>
        <dbReference type="PIRSR" id="PIRSR604254-1"/>
    </source>
</evidence>
<feature type="transmembrane region" description="Helical" evidence="6">
    <location>
        <begin position="420"/>
        <end position="441"/>
    </location>
</feature>
<comment type="caution">
    <text evidence="7">The sequence shown here is derived from an EMBL/GenBank/DDBJ whole genome shotgun (WGS) entry which is preliminary data.</text>
</comment>
<dbReference type="GO" id="GO:0006882">
    <property type="term" value="P:intracellular zinc ion homeostasis"/>
    <property type="evidence" value="ECO:0007669"/>
    <property type="project" value="TreeGrafter"/>
</dbReference>
<reference evidence="7 8" key="1">
    <citation type="submission" date="2016-07" db="EMBL/GenBank/DDBJ databases">
        <title>Pervasive Adenine N6-methylation of Active Genes in Fungi.</title>
        <authorList>
            <consortium name="DOE Joint Genome Institute"/>
            <person name="Mondo S.J."/>
            <person name="Dannebaum R.O."/>
            <person name="Kuo R.C."/>
            <person name="Labutti K."/>
            <person name="Haridas S."/>
            <person name="Kuo A."/>
            <person name="Salamov A."/>
            <person name="Ahrendt S.R."/>
            <person name="Lipzen A."/>
            <person name="Sullivan W."/>
            <person name="Andreopoulos W.B."/>
            <person name="Clum A."/>
            <person name="Lindquist E."/>
            <person name="Daum C."/>
            <person name="Ramamoorthy G.K."/>
            <person name="Gryganskyi A."/>
            <person name="Culley D."/>
            <person name="Magnuson J.K."/>
            <person name="James T.Y."/>
            <person name="O'Malley M.A."/>
            <person name="Stajich J.E."/>
            <person name="Spatafora J.W."/>
            <person name="Visel A."/>
            <person name="Grigoriev I.V."/>
        </authorList>
    </citation>
    <scope>NUCLEOTIDE SEQUENCE [LARGE SCALE GENOMIC DNA]</scope>
    <source>
        <strain evidence="7 8">NRRL 1336</strain>
    </source>
</reference>
<evidence type="ECO:0000256" key="3">
    <source>
        <dbReference type="ARBA" id="ARBA00022989"/>
    </source>
</evidence>
<accession>A0A1X2IHF4</accession>
<dbReference type="EMBL" id="MCGE01000011">
    <property type="protein sequence ID" value="ORZ16517.1"/>
    <property type="molecule type" value="Genomic_DNA"/>
</dbReference>
<keyword evidence="2 6" id="KW-0812">Transmembrane</keyword>
<keyword evidence="3 6" id="KW-1133">Transmembrane helix</keyword>
<feature type="binding site" evidence="5">
    <location>
        <position position="418"/>
    </location>
    <ligand>
        <name>Zn(2+)</name>
        <dbReference type="ChEBI" id="CHEBI:29105"/>
    </ligand>
</feature>
<dbReference type="PANTHER" id="PTHR20855:SF97">
    <property type="entry name" value="ADIPOR-LIKE RECEPTOR IZH3-RELATED"/>
    <property type="match status" value="1"/>
</dbReference>
<dbReference type="InterPro" id="IPR004254">
    <property type="entry name" value="AdipoR/HlyIII-related"/>
</dbReference>
<sequence>MDNLLTIQKTTYEHDILDLDSLLHERMTSLVQKVRAQLLHMKNSKRLQDYTRNKIQHATCLLETIDEHWKLLPFNSTTHQISQHMLQQFEQTFSEVSDNYRQLEQLQENYFDYTFLDETMDSLMACIEQIDTCIGDAIDKASVMRNMVHEKFSDFAGVAHEHVDHLKAAISYGAVRLLAYEELPTGWRSNMYIHSGYRFLSTPRACFHSWFYLHNESGNIFTHLIGFIAFFCIGIYELFYSKLLSDAPVVDWIIFTTFFVAVCKCLMCSMVWHTLSGINDYHLFTRVACLDYVGISALICASLMLSEYYGFYCNVTWRNTYLIGSGSLAVIGIFMPLMPWFDRPESRWIRIMFFVALASSGFIPILHLLSVYDFGHVIAWMSPVLKSILCYVVGTIVYGNRFPERFWPGRFDHFGHSHQWWHLCVCAGIWWNYVAATSYVAQRYEFGMCSL</sequence>
<evidence type="ECO:0000256" key="2">
    <source>
        <dbReference type="ARBA" id="ARBA00022692"/>
    </source>
</evidence>
<organism evidence="7 8">
    <name type="scientific">Absidia repens</name>
    <dbReference type="NCBI Taxonomy" id="90262"/>
    <lineage>
        <taxon>Eukaryota</taxon>
        <taxon>Fungi</taxon>
        <taxon>Fungi incertae sedis</taxon>
        <taxon>Mucoromycota</taxon>
        <taxon>Mucoromycotina</taxon>
        <taxon>Mucoromycetes</taxon>
        <taxon>Mucorales</taxon>
        <taxon>Cunninghamellaceae</taxon>
        <taxon>Absidia</taxon>
    </lineage>
</organism>
<keyword evidence="4 6" id="KW-0472">Membrane</keyword>
<dbReference type="AlphaFoldDB" id="A0A1X2IHF4"/>
<dbReference type="Proteomes" id="UP000193560">
    <property type="component" value="Unassembled WGS sequence"/>
</dbReference>